<accession>A0A1J9QK88</accession>
<reference evidence="1 2" key="1">
    <citation type="submission" date="2015-08" db="EMBL/GenBank/DDBJ databases">
        <title>Emmonsia species relationships and genome sequence.</title>
        <authorList>
            <person name="Cuomo C.A."/>
            <person name="Schwartz I.S."/>
            <person name="Kenyon C."/>
            <person name="De Hoog G.S."/>
            <person name="Govender N.P."/>
            <person name="Botha A."/>
            <person name="Moreno L."/>
            <person name="De Vries M."/>
            <person name="Munoz J.F."/>
            <person name="Stielow J.B."/>
        </authorList>
    </citation>
    <scope>NUCLEOTIDE SEQUENCE [LARGE SCALE GENOMIC DNA]</scope>
    <source>
        <strain evidence="1 2">EI222</strain>
    </source>
</reference>
<dbReference type="InterPro" id="IPR022198">
    <property type="entry name" value="DUF3723"/>
</dbReference>
<dbReference type="EMBL" id="LGTZ01001790">
    <property type="protein sequence ID" value="OJD20603.1"/>
    <property type="molecule type" value="Genomic_DNA"/>
</dbReference>
<dbReference type="Proteomes" id="UP000242791">
    <property type="component" value="Unassembled WGS sequence"/>
</dbReference>
<name>A0A1J9QK88_9EURO</name>
<proteinExistence type="predicted"/>
<dbReference type="AlphaFoldDB" id="A0A1J9QK88"/>
<comment type="caution">
    <text evidence="1">The sequence shown here is derived from an EMBL/GenBank/DDBJ whole genome shotgun (WGS) entry which is preliminary data.</text>
</comment>
<gene>
    <name evidence="1" type="ORF">ACJ73_08060</name>
</gene>
<dbReference type="Pfam" id="PF12520">
    <property type="entry name" value="DUF3723"/>
    <property type="match status" value="2"/>
</dbReference>
<keyword evidence="2" id="KW-1185">Reference proteome</keyword>
<evidence type="ECO:0000313" key="1">
    <source>
        <dbReference type="EMBL" id="OJD20603.1"/>
    </source>
</evidence>
<dbReference type="VEuPathDB" id="FungiDB:ACJ73_08060"/>
<protein>
    <submittedName>
        <fullName evidence="1">Uncharacterized protein</fullName>
    </submittedName>
</protein>
<sequence length="740" mass="84079">MGSEADVLDLSVEKDRCWLGSAKVDLAKLKFGGEQAGVVARHVSQSNVKWLKDKFEVDRCRRLEPQHWIPVAIEHTVFERILSYNSMTSLSQSIPVAINLPADCVLQGLQGRVRKAAAAEWLDPNDQWWVVKFYDINGLSPEALRSLQEYRDASQELSSGEICWNVMYHQQHETKVGEWLARWAGHPTYYRNFQQLLKGNRKVYLIRDALKKLHAFPGLWRSWNMGSLNLLLPMRCPEELSNGLSHIWNVWSQIMGDRPDLLDADSVDSLEGRCPYLSKDDREYIDELFGDNGALFPRFDKPEERESLHRRLMETRTIIPSFRTFIKDAKQLDPIVKLLKSFQPPKYKGTIQEGMRRCYKQPDHDFYIQISEVAHRRERNVELAAMRHFVGLVPGSLPLKMHKVPPSRLQENPLVLWNQFKNLSSSVGFILRSGPFVRDNGCPPQDGNNNALGTDTPHPRLTCNGLRKWSVSSHCGMTDGPSYYSDRKYLYLDNIYSHPGDVPRSQMTSFAVKRNFMLVYFPQFGPQDACPNAGQNCTILVDTEMHNADMHNVEQSYNESTDTDMHNGPAAALSSTGHLRVPAGATSAGLHTDAAIEEQDLGWCRMKINLSPGEFAVYHKNIATQVGHKYGVIFNTETSEITCVLDVDALLNPPWLKSDIWCATPLHEGHLTIVTPTAVPSELQNAKLIFIGSTSRQGFQQKPLFPDYGLARIQETTMFPGLKLGTRQWVLTSYRELIQL</sequence>
<dbReference type="OrthoDB" id="4181272at2759"/>
<organism evidence="1 2">
    <name type="scientific">Blastomyces percursus</name>
    <dbReference type="NCBI Taxonomy" id="1658174"/>
    <lineage>
        <taxon>Eukaryota</taxon>
        <taxon>Fungi</taxon>
        <taxon>Dikarya</taxon>
        <taxon>Ascomycota</taxon>
        <taxon>Pezizomycotina</taxon>
        <taxon>Eurotiomycetes</taxon>
        <taxon>Eurotiomycetidae</taxon>
        <taxon>Onygenales</taxon>
        <taxon>Ajellomycetaceae</taxon>
        <taxon>Blastomyces</taxon>
    </lineage>
</organism>
<evidence type="ECO:0000313" key="2">
    <source>
        <dbReference type="Proteomes" id="UP000242791"/>
    </source>
</evidence>